<comment type="caution">
    <text evidence="1">The sequence shown here is derived from an EMBL/GenBank/DDBJ whole genome shotgun (WGS) entry which is preliminary data.</text>
</comment>
<proteinExistence type="predicted"/>
<gene>
    <name evidence="1" type="ORF">VJ786_11185</name>
</gene>
<reference evidence="1 2" key="1">
    <citation type="submission" date="2024-01" db="EMBL/GenBank/DDBJ databases">
        <title>Sphingobacterium tenebrionis sp. nov., a novel endophyte isolated from tenebrio molitor intestines.</title>
        <authorList>
            <person name="Zhang C."/>
        </authorList>
    </citation>
    <scope>NUCLEOTIDE SEQUENCE [LARGE SCALE GENOMIC DNA]</scope>
    <source>
        <strain evidence="1 2">PU5-4</strain>
    </source>
</reference>
<sequence>MKGTLDLAAGIHIAQIVVELYLDEHPGMETGRAPTFLLTDDMFKIQPFYNLTHQPKRMVQRDTLENILRKKPQTIGGKRFELYVSHIFLGAP</sequence>
<dbReference type="Proteomes" id="UP001363035">
    <property type="component" value="Unassembled WGS sequence"/>
</dbReference>
<dbReference type="EMBL" id="JAYLLN010000027">
    <property type="protein sequence ID" value="MEI5985464.1"/>
    <property type="molecule type" value="Genomic_DNA"/>
</dbReference>
<protein>
    <submittedName>
        <fullName evidence="1">Uncharacterized protein</fullName>
    </submittedName>
</protein>
<keyword evidence="2" id="KW-1185">Reference proteome</keyword>
<name>A0ABU8I6W3_9SPHI</name>
<evidence type="ECO:0000313" key="1">
    <source>
        <dbReference type="EMBL" id="MEI5985464.1"/>
    </source>
</evidence>
<dbReference type="RefSeq" id="WP_336557714.1">
    <property type="nucleotide sequence ID" value="NZ_JAYLLN010000027.1"/>
</dbReference>
<accession>A0ABU8I6W3</accession>
<evidence type="ECO:0000313" key="2">
    <source>
        <dbReference type="Proteomes" id="UP001363035"/>
    </source>
</evidence>
<organism evidence="1 2">
    <name type="scientific">Sphingobacterium tenebrionis</name>
    <dbReference type="NCBI Taxonomy" id="3111775"/>
    <lineage>
        <taxon>Bacteria</taxon>
        <taxon>Pseudomonadati</taxon>
        <taxon>Bacteroidota</taxon>
        <taxon>Sphingobacteriia</taxon>
        <taxon>Sphingobacteriales</taxon>
        <taxon>Sphingobacteriaceae</taxon>
        <taxon>Sphingobacterium</taxon>
    </lineage>
</organism>